<dbReference type="GO" id="GO:0016787">
    <property type="term" value="F:hydrolase activity"/>
    <property type="evidence" value="ECO:0007669"/>
    <property type="project" value="UniProtKB-KW"/>
</dbReference>
<feature type="region of interest" description="Disordered" evidence="2">
    <location>
        <begin position="1"/>
        <end position="40"/>
    </location>
</feature>
<dbReference type="Proteomes" id="UP001596442">
    <property type="component" value="Unassembled WGS sequence"/>
</dbReference>
<feature type="compositionally biased region" description="Polar residues" evidence="2">
    <location>
        <begin position="14"/>
        <end position="23"/>
    </location>
</feature>
<comment type="similarity">
    <text evidence="1">Belongs to the RutC family.</text>
</comment>
<dbReference type="Gene3D" id="3.30.1330.40">
    <property type="entry name" value="RutC-like"/>
    <property type="match status" value="1"/>
</dbReference>
<reference evidence="3 4" key="1">
    <citation type="journal article" date="2019" name="Int. J. Syst. Evol. Microbiol.">
        <title>The Global Catalogue of Microorganisms (GCM) 10K type strain sequencing project: providing services to taxonomists for standard genome sequencing and annotation.</title>
        <authorList>
            <consortium name="The Broad Institute Genomics Platform"/>
            <consortium name="The Broad Institute Genome Sequencing Center for Infectious Disease"/>
            <person name="Wu L."/>
            <person name="Ma J."/>
        </authorList>
    </citation>
    <scope>NUCLEOTIDE SEQUENCE [LARGE SCALE GENOMIC DNA]</scope>
    <source>
        <strain evidence="3 4">CGMCC 1.3239</strain>
    </source>
</reference>
<dbReference type="AlphaFoldDB" id="A0ABD5S7C9"/>
<dbReference type="SUPFAM" id="SSF55298">
    <property type="entry name" value="YjgF-like"/>
    <property type="match status" value="1"/>
</dbReference>
<keyword evidence="4" id="KW-1185">Reference proteome</keyword>
<sequence length="150" mass="16393">MSKQMAVSDDQVDRSNQISINESLSEESKRQRDGPDAIGAFGTRTGESDLVFFQGILPEINGDVKGSEPIDKQIEMCLDRLELMLENRNTSLDSVMKVEIQLADTDRAGAVDRAYESRFDDVAFPPRTVVGVCSLPGGANVQLDVIAAEE</sequence>
<evidence type="ECO:0000256" key="1">
    <source>
        <dbReference type="ARBA" id="ARBA00010552"/>
    </source>
</evidence>
<dbReference type="RefSeq" id="WP_379778965.1">
    <property type="nucleotide sequence ID" value="NZ_JBHSWW010000016.1"/>
</dbReference>
<dbReference type="PANTHER" id="PTHR11803:SF58">
    <property type="entry name" value="PROTEIN HMF1-RELATED"/>
    <property type="match status" value="1"/>
</dbReference>
<evidence type="ECO:0000256" key="2">
    <source>
        <dbReference type="SAM" id="MobiDB-lite"/>
    </source>
</evidence>
<protein>
    <submittedName>
        <fullName evidence="3">RidA family protein</fullName>
        <ecNumber evidence="3">3.5.-.-</ecNumber>
    </submittedName>
</protein>
<dbReference type="InterPro" id="IPR035959">
    <property type="entry name" value="RutC-like_sf"/>
</dbReference>
<name>A0ABD5S7C9_9EURY</name>
<dbReference type="PANTHER" id="PTHR11803">
    <property type="entry name" value="2-IMINOBUTANOATE/2-IMINOPROPANOATE DEAMINASE RIDA"/>
    <property type="match status" value="1"/>
</dbReference>
<keyword evidence="3" id="KW-0378">Hydrolase</keyword>
<accession>A0ABD5S7C9</accession>
<dbReference type="CDD" id="cd00448">
    <property type="entry name" value="YjgF_YER057c_UK114_family"/>
    <property type="match status" value="1"/>
</dbReference>
<organism evidence="3 4">
    <name type="scientific">Halorubrum tibetense</name>
    <dbReference type="NCBI Taxonomy" id="175631"/>
    <lineage>
        <taxon>Archaea</taxon>
        <taxon>Methanobacteriati</taxon>
        <taxon>Methanobacteriota</taxon>
        <taxon>Stenosarchaea group</taxon>
        <taxon>Halobacteria</taxon>
        <taxon>Halobacteriales</taxon>
        <taxon>Haloferacaceae</taxon>
        <taxon>Halorubrum</taxon>
    </lineage>
</organism>
<dbReference type="EMBL" id="JBHSWW010000016">
    <property type="protein sequence ID" value="MFC6752348.1"/>
    <property type="molecule type" value="Genomic_DNA"/>
</dbReference>
<evidence type="ECO:0000313" key="3">
    <source>
        <dbReference type="EMBL" id="MFC6752348.1"/>
    </source>
</evidence>
<dbReference type="InterPro" id="IPR006175">
    <property type="entry name" value="YjgF/YER057c/UK114"/>
</dbReference>
<dbReference type="EC" id="3.5.-.-" evidence="3"/>
<feature type="compositionally biased region" description="Basic and acidic residues" evidence="2">
    <location>
        <begin position="26"/>
        <end position="35"/>
    </location>
</feature>
<dbReference type="Pfam" id="PF01042">
    <property type="entry name" value="Ribonuc_L-PSP"/>
    <property type="match status" value="1"/>
</dbReference>
<comment type="caution">
    <text evidence="3">The sequence shown here is derived from an EMBL/GenBank/DDBJ whole genome shotgun (WGS) entry which is preliminary data.</text>
</comment>
<evidence type="ECO:0000313" key="4">
    <source>
        <dbReference type="Proteomes" id="UP001596442"/>
    </source>
</evidence>
<gene>
    <name evidence="3" type="ORF">ACFQEU_02510</name>
</gene>
<proteinExistence type="inferred from homology"/>